<evidence type="ECO:0000313" key="2">
    <source>
        <dbReference type="EMBL" id="CAK0825079.1"/>
    </source>
</evidence>
<dbReference type="EMBL" id="CAUYUJ010008835">
    <property type="protein sequence ID" value="CAK0825079.1"/>
    <property type="molecule type" value="Genomic_DNA"/>
</dbReference>
<feature type="non-terminal residue" evidence="2">
    <location>
        <position position="767"/>
    </location>
</feature>
<gene>
    <name evidence="2" type="ORF">PCOR1329_LOCUS25310</name>
</gene>
<reference evidence="2" key="1">
    <citation type="submission" date="2023-10" db="EMBL/GenBank/DDBJ databases">
        <authorList>
            <person name="Chen Y."/>
            <person name="Shah S."/>
            <person name="Dougan E. K."/>
            <person name="Thang M."/>
            <person name="Chan C."/>
        </authorList>
    </citation>
    <scope>NUCLEOTIDE SEQUENCE [LARGE SCALE GENOMIC DNA]</scope>
</reference>
<keyword evidence="3" id="KW-1185">Reference proteome</keyword>
<comment type="caution">
    <text evidence="2">The sequence shown here is derived from an EMBL/GenBank/DDBJ whole genome shotgun (WGS) entry which is preliminary data.</text>
</comment>
<proteinExistence type="predicted"/>
<evidence type="ECO:0000256" key="1">
    <source>
        <dbReference type="SAM" id="MobiDB-lite"/>
    </source>
</evidence>
<protein>
    <submittedName>
        <fullName evidence="2">Uncharacterized protein</fullName>
    </submittedName>
</protein>
<feature type="non-terminal residue" evidence="2">
    <location>
        <position position="1"/>
    </location>
</feature>
<organism evidence="2 3">
    <name type="scientific">Prorocentrum cordatum</name>
    <dbReference type="NCBI Taxonomy" id="2364126"/>
    <lineage>
        <taxon>Eukaryota</taxon>
        <taxon>Sar</taxon>
        <taxon>Alveolata</taxon>
        <taxon>Dinophyceae</taxon>
        <taxon>Prorocentrales</taxon>
        <taxon>Prorocentraceae</taxon>
        <taxon>Prorocentrum</taxon>
    </lineage>
</organism>
<dbReference type="Proteomes" id="UP001189429">
    <property type="component" value="Unassembled WGS sequence"/>
</dbReference>
<evidence type="ECO:0000313" key="3">
    <source>
        <dbReference type="Proteomes" id="UP001189429"/>
    </source>
</evidence>
<name>A0ABN9S037_9DINO</name>
<feature type="region of interest" description="Disordered" evidence="1">
    <location>
        <begin position="188"/>
        <end position="239"/>
    </location>
</feature>
<accession>A0ABN9S037</accession>
<sequence>CACSFCELQVALATCEKFGDLFLCRECGEFGDQSGFELKALASMKPKSPAKWKERKAQKEEWAKGKAVAEDDREFPQEEVYEETIQDSSLSEECTFQSRDDFKEEHGCLPDQAKVMTLRVTNSKGEESFGAVLATETDAPPKLTAGNLFENMSADRSRARGQKFGNKYQPKAKKFSAYKKDAIKQLVKRNVESSRTKEKRTSEKASPTLALAPSSKKAKPGTNVAPSIADTAATGVDGEGGRLKPPEHWHETITPSRVFAGAPLKRHVGWARDCVKRIAGQGESVKANHLTEHIDAIDLCMELMTELANEKVTFVSLSTILGKLVTKKVDFDSNIKSKLLGKRLFSSILAFSSGDTDDACIKEIVDTVMPFTVEKLDASQEVTCDDDGDEKMAPDPEEFDPMKVSMATIDGSSDSRMTLLLSVLLKEIVPAVMQVDQAGQVAASRLCAAMLSRFEAGVAEMEEIPSAASDTLAVLRVMCALSDSTADMDFDALDEFFLQQAKKTKGALADLGVMIRLNEHWKEIYEELQTTIQDAREWMPKIFKSAAQVKALKTSEAPISLPSAIIDEAFDILKSCRTILRAGSTHTLEIEIAGVLGVIQSKMFDKSGVVNGGDGYSKAELLAADKMFKDSLDLKCWVEEFGIGAREHIGAVIEKAGAKEIMNGLKEMMMGGAKDEAGNIDIEKVRAVKVALHNLTESSLDVEGKEAVASFCSRVWDAIKDAVNASNGEIAGVMKDIALVAGDGITDIFKAFHAAGETKFSIAAHVS</sequence>
<feature type="compositionally biased region" description="Basic and acidic residues" evidence="1">
    <location>
        <begin position="188"/>
        <end position="203"/>
    </location>
</feature>